<accession>A0A6A4RQM8</accession>
<dbReference type="Proteomes" id="UP000438429">
    <property type="component" value="Unassembled WGS sequence"/>
</dbReference>
<protein>
    <submittedName>
        <fullName evidence="1">Uncharacterized protein</fullName>
    </submittedName>
</protein>
<dbReference type="AlphaFoldDB" id="A0A6A4RQM8"/>
<dbReference type="EMBL" id="VEVO01000025">
    <property type="protein sequence ID" value="KAF0022587.1"/>
    <property type="molecule type" value="Genomic_DNA"/>
</dbReference>
<sequence>MSRESGERRRRRRERNRAMTINRLSQRGTTLPPTRGRTERENVESVCPLRTITHRSSSPCVLAHPVPRILQTLCDSLRPARYYMLPCRCRDVPALLELVFIPR</sequence>
<evidence type="ECO:0000313" key="1">
    <source>
        <dbReference type="EMBL" id="KAF0022587.1"/>
    </source>
</evidence>
<organism evidence="1 2">
    <name type="scientific">Scophthalmus maximus</name>
    <name type="common">Turbot</name>
    <name type="synonym">Psetta maxima</name>
    <dbReference type="NCBI Taxonomy" id="52904"/>
    <lineage>
        <taxon>Eukaryota</taxon>
        <taxon>Metazoa</taxon>
        <taxon>Chordata</taxon>
        <taxon>Craniata</taxon>
        <taxon>Vertebrata</taxon>
        <taxon>Euteleostomi</taxon>
        <taxon>Actinopterygii</taxon>
        <taxon>Neopterygii</taxon>
        <taxon>Teleostei</taxon>
        <taxon>Neoteleostei</taxon>
        <taxon>Acanthomorphata</taxon>
        <taxon>Carangaria</taxon>
        <taxon>Pleuronectiformes</taxon>
        <taxon>Pleuronectoidei</taxon>
        <taxon>Scophthalmidae</taxon>
        <taxon>Scophthalmus</taxon>
    </lineage>
</organism>
<evidence type="ECO:0000313" key="2">
    <source>
        <dbReference type="Proteomes" id="UP000438429"/>
    </source>
</evidence>
<proteinExistence type="predicted"/>
<name>A0A6A4RQM8_SCOMX</name>
<gene>
    <name evidence="1" type="ORF">F2P81_025213</name>
</gene>
<reference evidence="1 2" key="1">
    <citation type="submission" date="2019-06" db="EMBL/GenBank/DDBJ databases">
        <title>Draft genomes of female and male turbot (Scophthalmus maximus).</title>
        <authorList>
            <person name="Xu H."/>
            <person name="Xu X.-W."/>
            <person name="Shao C."/>
            <person name="Chen S."/>
        </authorList>
    </citation>
    <scope>NUCLEOTIDE SEQUENCE [LARGE SCALE GENOMIC DNA]</scope>
    <source>
        <strain evidence="1">Ysfricsl-2016a</strain>
        <tissue evidence="1">Blood</tissue>
    </source>
</reference>
<comment type="caution">
    <text evidence="1">The sequence shown here is derived from an EMBL/GenBank/DDBJ whole genome shotgun (WGS) entry which is preliminary data.</text>
</comment>